<dbReference type="EMBL" id="VTFX01000006">
    <property type="protein sequence ID" value="KAD3456012.1"/>
    <property type="molecule type" value="Genomic_DNA"/>
</dbReference>
<evidence type="ECO:0000313" key="2">
    <source>
        <dbReference type="Proteomes" id="UP000326852"/>
    </source>
</evidence>
<sequence>MEDNSPLAAAAASPDPATGLRAVVALGRLRDQLEAVQVANARAQGWSWQAIADQLGISKQAVHQKYNRKAK</sequence>
<reference evidence="1 2" key="1">
    <citation type="submission" date="2019-08" db="EMBL/GenBank/DDBJ databases">
        <title>Arthrobacter sp. nov., isolated from plateau pika and Tibetan wild ass.</title>
        <authorList>
            <person name="Ge Y."/>
        </authorList>
    </citation>
    <scope>NUCLEOTIDE SEQUENCE [LARGE SCALE GENOMIC DNA]</scope>
    <source>
        <strain evidence="1 2">785</strain>
    </source>
</reference>
<dbReference type="Pfam" id="PF13384">
    <property type="entry name" value="HTH_23"/>
    <property type="match status" value="1"/>
</dbReference>
<dbReference type="AlphaFoldDB" id="A0A5N6ME11"/>
<dbReference type="Proteomes" id="UP000326852">
    <property type="component" value="Unassembled WGS sequence"/>
</dbReference>
<name>A0A5N6ME11_9MICC</name>
<evidence type="ECO:0000313" key="1">
    <source>
        <dbReference type="EMBL" id="KAD3456012.1"/>
    </source>
</evidence>
<keyword evidence="2" id="KW-1185">Reference proteome</keyword>
<protein>
    <submittedName>
        <fullName evidence="1">Helix-turn-helix domain-containing protein</fullName>
    </submittedName>
</protein>
<comment type="caution">
    <text evidence="1">The sequence shown here is derived from an EMBL/GenBank/DDBJ whole genome shotgun (WGS) entry which is preliminary data.</text>
</comment>
<accession>A0A5N6ME11</accession>
<gene>
    <name evidence="1" type="ORF">GD627_14990</name>
</gene>
<dbReference type="Gene3D" id="1.10.10.60">
    <property type="entry name" value="Homeodomain-like"/>
    <property type="match status" value="1"/>
</dbReference>
<proteinExistence type="predicted"/>
<organism evidence="1 2">
    <name type="scientific">Arthrobacter yangruifuii</name>
    <dbReference type="NCBI Taxonomy" id="2606616"/>
    <lineage>
        <taxon>Bacteria</taxon>
        <taxon>Bacillati</taxon>
        <taxon>Actinomycetota</taxon>
        <taxon>Actinomycetes</taxon>
        <taxon>Micrococcales</taxon>
        <taxon>Micrococcaceae</taxon>
        <taxon>Arthrobacter</taxon>
    </lineage>
</organism>
<dbReference type="RefSeq" id="WP_152273207.1">
    <property type="nucleotide sequence ID" value="NZ_VTFX01000006.1"/>
</dbReference>